<evidence type="ECO:0000313" key="2">
    <source>
        <dbReference type="Proteomes" id="UP001234178"/>
    </source>
</evidence>
<sequence length="162" mass="17952">MTSFALRNGGGSLAPIRLDSSLSLSLSLLFSFPPVSRGFDLAFSRTFVRRIKKNQRFLLSSHSLLAPVLDALATERFIVTTFRKIQKRDVIKTNIYPSLTKKKKNEEEEETCCIYAAFNFLAVLAADTVQRPFDRSSGPKAENLVGACCCSLIISSGPRGRE</sequence>
<dbReference type="Proteomes" id="UP001234178">
    <property type="component" value="Unassembled WGS sequence"/>
</dbReference>
<reference evidence="1 2" key="1">
    <citation type="journal article" date="2023" name="Nucleic Acids Res.">
        <title>The hologenome of Daphnia magna reveals possible DNA methylation and microbiome-mediated evolution of the host genome.</title>
        <authorList>
            <person name="Chaturvedi A."/>
            <person name="Li X."/>
            <person name="Dhandapani V."/>
            <person name="Marshall H."/>
            <person name="Kissane S."/>
            <person name="Cuenca-Cambronero M."/>
            <person name="Asole G."/>
            <person name="Calvet F."/>
            <person name="Ruiz-Romero M."/>
            <person name="Marangio P."/>
            <person name="Guigo R."/>
            <person name="Rago D."/>
            <person name="Mirbahai L."/>
            <person name="Eastwood N."/>
            <person name="Colbourne J.K."/>
            <person name="Zhou J."/>
            <person name="Mallon E."/>
            <person name="Orsini L."/>
        </authorList>
    </citation>
    <scope>NUCLEOTIDE SEQUENCE [LARGE SCALE GENOMIC DNA]</scope>
    <source>
        <strain evidence="1">LRV0_1</strain>
    </source>
</reference>
<evidence type="ECO:0000313" key="1">
    <source>
        <dbReference type="EMBL" id="KAK4020743.1"/>
    </source>
</evidence>
<keyword evidence="2" id="KW-1185">Reference proteome</keyword>
<name>A0ABR0A6L1_9CRUS</name>
<accession>A0ABR0A6L1</accession>
<gene>
    <name evidence="1" type="ORF">OUZ56_002693</name>
</gene>
<protein>
    <submittedName>
        <fullName evidence="1">Uncharacterized protein</fullName>
    </submittedName>
</protein>
<dbReference type="EMBL" id="JAOYFB010000036">
    <property type="protein sequence ID" value="KAK4020743.1"/>
    <property type="molecule type" value="Genomic_DNA"/>
</dbReference>
<proteinExistence type="predicted"/>
<organism evidence="1 2">
    <name type="scientific">Daphnia magna</name>
    <dbReference type="NCBI Taxonomy" id="35525"/>
    <lineage>
        <taxon>Eukaryota</taxon>
        <taxon>Metazoa</taxon>
        <taxon>Ecdysozoa</taxon>
        <taxon>Arthropoda</taxon>
        <taxon>Crustacea</taxon>
        <taxon>Branchiopoda</taxon>
        <taxon>Diplostraca</taxon>
        <taxon>Cladocera</taxon>
        <taxon>Anomopoda</taxon>
        <taxon>Daphniidae</taxon>
        <taxon>Daphnia</taxon>
    </lineage>
</organism>
<comment type="caution">
    <text evidence="1">The sequence shown here is derived from an EMBL/GenBank/DDBJ whole genome shotgun (WGS) entry which is preliminary data.</text>
</comment>